<dbReference type="EMBL" id="CADCXV010000213">
    <property type="protein sequence ID" value="CAB0028885.1"/>
    <property type="molecule type" value="Genomic_DNA"/>
</dbReference>
<evidence type="ECO:0000313" key="3">
    <source>
        <dbReference type="Proteomes" id="UP000479190"/>
    </source>
</evidence>
<gene>
    <name evidence="2" type="ORF">TBRA_LOCUS999</name>
</gene>
<protein>
    <submittedName>
        <fullName evidence="2">Uncharacterized protein</fullName>
    </submittedName>
</protein>
<sequence>METTIHSRGAATLASSRPTRDTMCVVATRIRYIIISRGLSQRSSCCELDTLPQPAAAASCLQQLNPFASPARISPINVTMIEDSHFQYRFEFFNRTDTALTLIHNPLIGAVKIQCYTHLECTSTARTLQIIRTTFQVQLHCPRNLNFERRLQPLHRRVASREPCVQPVVVLARITTTPYKAVVFSEVSNAATREMREFEKFGVYSKYILTENHKKKDLLFFYRALFVCFFCFLILFFFFLFFSCRPKTISRVSTNFPGTYHIHIQQPYTSAKPVQNECRRTRESNRFQLLHRPALTIFIIGRRRIYKPSRALDSPIHIQDSFGRFRLVLEKICKTPERNTISVSRRARASQLQLANVKHEERAWQYKYKQQRQQQQQHVVSPPRRRHAAAAAAALIVVLNIFNTCLARTSFMTSAVAAAVYTTNSSEFIIRRRNGVAGARRFQSFFAPPIRHRGKGELRAFDIAVTSATRAHEMV</sequence>
<keyword evidence="1" id="KW-0812">Transmembrane</keyword>
<name>A0A6H5I0Y0_9HYME</name>
<evidence type="ECO:0000256" key="1">
    <source>
        <dbReference type="SAM" id="Phobius"/>
    </source>
</evidence>
<keyword evidence="1" id="KW-0472">Membrane</keyword>
<evidence type="ECO:0000313" key="2">
    <source>
        <dbReference type="EMBL" id="CAB0028885.1"/>
    </source>
</evidence>
<dbReference type="AlphaFoldDB" id="A0A6H5I0Y0"/>
<proteinExistence type="predicted"/>
<organism evidence="2 3">
    <name type="scientific">Trichogramma brassicae</name>
    <dbReference type="NCBI Taxonomy" id="86971"/>
    <lineage>
        <taxon>Eukaryota</taxon>
        <taxon>Metazoa</taxon>
        <taxon>Ecdysozoa</taxon>
        <taxon>Arthropoda</taxon>
        <taxon>Hexapoda</taxon>
        <taxon>Insecta</taxon>
        <taxon>Pterygota</taxon>
        <taxon>Neoptera</taxon>
        <taxon>Endopterygota</taxon>
        <taxon>Hymenoptera</taxon>
        <taxon>Apocrita</taxon>
        <taxon>Proctotrupomorpha</taxon>
        <taxon>Chalcidoidea</taxon>
        <taxon>Trichogrammatidae</taxon>
        <taxon>Trichogramma</taxon>
    </lineage>
</organism>
<dbReference type="Proteomes" id="UP000479190">
    <property type="component" value="Unassembled WGS sequence"/>
</dbReference>
<keyword evidence="1" id="KW-1133">Transmembrane helix</keyword>
<accession>A0A6H5I0Y0</accession>
<reference evidence="2 3" key="1">
    <citation type="submission" date="2020-02" db="EMBL/GenBank/DDBJ databases">
        <authorList>
            <person name="Ferguson B K."/>
        </authorList>
    </citation>
    <scope>NUCLEOTIDE SEQUENCE [LARGE SCALE GENOMIC DNA]</scope>
</reference>
<keyword evidence="3" id="KW-1185">Reference proteome</keyword>
<feature type="transmembrane region" description="Helical" evidence="1">
    <location>
        <begin position="220"/>
        <end position="242"/>
    </location>
</feature>